<dbReference type="Gene3D" id="3.40.50.300">
    <property type="entry name" value="P-loop containing nucleotide triphosphate hydrolases"/>
    <property type="match status" value="1"/>
</dbReference>
<reference evidence="4 5" key="1">
    <citation type="submission" date="2023-03" db="EMBL/GenBank/DDBJ databases">
        <title>Mating type loci evolution in Malassezia.</title>
        <authorList>
            <person name="Coelho M.A."/>
        </authorList>
    </citation>
    <scope>NUCLEOTIDE SEQUENCE [LARGE SCALE GENOMIC DNA]</scope>
    <source>
        <strain evidence="4 5">CBS 9725</strain>
    </source>
</reference>
<dbReference type="PANTHER" id="PTHR12435">
    <property type="match status" value="1"/>
</dbReference>
<dbReference type="Proteomes" id="UP001219567">
    <property type="component" value="Chromosome 2"/>
</dbReference>
<keyword evidence="2" id="KW-0067">ATP-binding</keyword>
<gene>
    <name evidence="4" type="primary">KTI12</name>
    <name evidence="4" type="ORF">MYAM1_001840</name>
</gene>
<dbReference type="Pfam" id="PF08433">
    <property type="entry name" value="KTI12"/>
    <property type="match status" value="2"/>
</dbReference>
<name>A0AAJ6CG84_9BASI</name>
<evidence type="ECO:0000313" key="4">
    <source>
        <dbReference type="EMBL" id="WFC99102.1"/>
    </source>
</evidence>
<proteinExistence type="inferred from homology"/>
<keyword evidence="1" id="KW-0547">Nucleotide-binding</keyword>
<evidence type="ECO:0000256" key="1">
    <source>
        <dbReference type="ARBA" id="ARBA00022741"/>
    </source>
</evidence>
<dbReference type="GO" id="GO:0005524">
    <property type="term" value="F:ATP binding"/>
    <property type="evidence" value="ECO:0007669"/>
    <property type="project" value="UniProtKB-KW"/>
</dbReference>
<protein>
    <submittedName>
        <fullName evidence="4">Kti12, chromatin associated</fullName>
    </submittedName>
</protein>
<keyword evidence="5" id="KW-1185">Reference proteome</keyword>
<evidence type="ECO:0000256" key="3">
    <source>
        <dbReference type="ARBA" id="ARBA00025768"/>
    </source>
</evidence>
<dbReference type="InterPro" id="IPR027417">
    <property type="entry name" value="P-loop_NTPase"/>
</dbReference>
<evidence type="ECO:0000256" key="2">
    <source>
        <dbReference type="ARBA" id="ARBA00022840"/>
    </source>
</evidence>
<evidence type="ECO:0000313" key="5">
    <source>
        <dbReference type="Proteomes" id="UP001219567"/>
    </source>
</evidence>
<dbReference type="InterPro" id="IPR013641">
    <property type="entry name" value="KTI12/PSTK"/>
</dbReference>
<dbReference type="AlphaFoldDB" id="A0AAJ6CG84"/>
<dbReference type="EMBL" id="CP119944">
    <property type="protein sequence ID" value="WFC99102.1"/>
    <property type="molecule type" value="Genomic_DNA"/>
</dbReference>
<sequence>MPKIFSVVRVCDDDVHVGKQVYESELSYETKTYLAQNLEKGARAAYLSGVRRALNHQTIVIADGGAGLNIKGYRYELWCATRELGIRCLTEPLTGRLDELIARFEEPTPASRWHRPLFVLTATGTVDAPDFSPTPIDDLWNAATQAEVKAPKAVTAQRHSTSNNSMELLDRITQQVVAALLEQRSFADQGSIPFALSGLTPLQITVPPGRPFPTPARLQTLRRQFVRLYANKSELQDVGLSHNAPEQKVAQLFTAWLQEALA</sequence>
<accession>A0AAJ6CG84</accession>
<organism evidence="4 5">
    <name type="scientific">Malassezia yamatoensis</name>
    <dbReference type="NCBI Taxonomy" id="253288"/>
    <lineage>
        <taxon>Eukaryota</taxon>
        <taxon>Fungi</taxon>
        <taxon>Dikarya</taxon>
        <taxon>Basidiomycota</taxon>
        <taxon>Ustilaginomycotina</taxon>
        <taxon>Malasseziomycetes</taxon>
        <taxon>Malasseziales</taxon>
        <taxon>Malasseziaceae</taxon>
        <taxon>Malassezia</taxon>
    </lineage>
</organism>
<comment type="similarity">
    <text evidence="3">Belongs to the KTI12 family.</text>
</comment>